<dbReference type="InterPro" id="IPR046341">
    <property type="entry name" value="SET_dom_sf"/>
</dbReference>
<protein>
    <recommendedName>
        <fullName evidence="1">SET domain-containing protein</fullName>
    </recommendedName>
</protein>
<dbReference type="PROSITE" id="PS50280">
    <property type="entry name" value="SET"/>
    <property type="match status" value="1"/>
</dbReference>
<proteinExistence type="predicted"/>
<dbReference type="InterPro" id="IPR001214">
    <property type="entry name" value="SET_dom"/>
</dbReference>
<name>A0A6J4IS35_9SPHI</name>
<dbReference type="Pfam" id="PF00856">
    <property type="entry name" value="SET"/>
    <property type="match status" value="1"/>
</dbReference>
<organism evidence="2">
    <name type="scientific">uncultured Cytophagales bacterium</name>
    <dbReference type="NCBI Taxonomy" id="158755"/>
    <lineage>
        <taxon>Bacteria</taxon>
        <taxon>Pseudomonadati</taxon>
        <taxon>Bacteroidota</taxon>
        <taxon>Sphingobacteriia</taxon>
        <taxon>Sphingobacteriales</taxon>
        <taxon>environmental samples</taxon>
    </lineage>
</organism>
<evidence type="ECO:0000259" key="1">
    <source>
        <dbReference type="PROSITE" id="PS50280"/>
    </source>
</evidence>
<accession>A0A6J4IS35</accession>
<dbReference type="Gene3D" id="2.170.270.10">
    <property type="entry name" value="SET domain"/>
    <property type="match status" value="1"/>
</dbReference>
<sequence length="133" mass="15875">MKKKAYIALSKIPSAGNGLFAKMIIRPNELIEDNAVAVTRYDNPTALRLMKEFNLNYVEDQYLAFEWGEREKYLTFCQGLIQYVNHSDAPNTRVERDYVNNRLRLYSLREISKDEEFTHYYVDRDEYIKNNKF</sequence>
<gene>
    <name evidence="2" type="ORF">AVDCRST_MAG56-3874</name>
</gene>
<dbReference type="AlphaFoldDB" id="A0A6J4IS35"/>
<dbReference type="SUPFAM" id="SSF82199">
    <property type="entry name" value="SET domain"/>
    <property type="match status" value="1"/>
</dbReference>
<dbReference type="EMBL" id="CADCTQ010000208">
    <property type="protein sequence ID" value="CAA9257904.1"/>
    <property type="molecule type" value="Genomic_DNA"/>
</dbReference>
<feature type="domain" description="SET" evidence="1">
    <location>
        <begin position="3"/>
        <end position="122"/>
    </location>
</feature>
<evidence type="ECO:0000313" key="2">
    <source>
        <dbReference type="EMBL" id="CAA9257904.1"/>
    </source>
</evidence>
<reference evidence="2" key="1">
    <citation type="submission" date="2020-02" db="EMBL/GenBank/DDBJ databases">
        <authorList>
            <person name="Meier V. D."/>
        </authorList>
    </citation>
    <scope>NUCLEOTIDE SEQUENCE</scope>
    <source>
        <strain evidence="2">AVDCRST_MAG56</strain>
    </source>
</reference>